<dbReference type="Pfam" id="PF01668">
    <property type="entry name" value="SmpB"/>
    <property type="match status" value="1"/>
</dbReference>
<comment type="similarity">
    <text evidence="3">Belongs to the SmpB family.</text>
</comment>
<evidence type="ECO:0000256" key="2">
    <source>
        <dbReference type="ARBA" id="ARBA00022884"/>
    </source>
</evidence>
<protein>
    <recommendedName>
        <fullName evidence="3">SsrA-binding protein</fullName>
    </recommendedName>
    <alternativeName>
        <fullName evidence="3">Small protein B</fullName>
    </alternativeName>
</protein>
<dbReference type="CDD" id="cd09294">
    <property type="entry name" value="SmpB"/>
    <property type="match status" value="1"/>
</dbReference>
<dbReference type="PANTHER" id="PTHR30308:SF2">
    <property type="entry name" value="SSRA-BINDING PROTEIN"/>
    <property type="match status" value="1"/>
</dbReference>
<organism evidence="4 5">
    <name type="scientific">Candidatus Chromulinivorax destructor</name>
    <dbReference type="NCBI Taxonomy" id="2066483"/>
    <lineage>
        <taxon>Bacteria</taxon>
        <taxon>Candidatus Babelota</taxon>
        <taxon>Candidatus Babeliae</taxon>
        <taxon>Candidatus Babeliales</taxon>
        <taxon>Candidatus Chromulinivoraceae</taxon>
        <taxon>Candidatus Chromulinivorax</taxon>
    </lineage>
</organism>
<evidence type="ECO:0000313" key="4">
    <source>
        <dbReference type="EMBL" id="AXK60792.1"/>
    </source>
</evidence>
<dbReference type="InterPro" id="IPR000037">
    <property type="entry name" value="SsrA-bd_prot"/>
</dbReference>
<dbReference type="GO" id="GO:0070930">
    <property type="term" value="P:trans-translation-dependent protein tagging"/>
    <property type="evidence" value="ECO:0007669"/>
    <property type="project" value="TreeGrafter"/>
</dbReference>
<dbReference type="EMBL" id="CP025544">
    <property type="protein sequence ID" value="AXK60792.1"/>
    <property type="molecule type" value="Genomic_DNA"/>
</dbReference>
<dbReference type="SUPFAM" id="SSF74982">
    <property type="entry name" value="Small protein B (SmpB)"/>
    <property type="match status" value="1"/>
</dbReference>
<comment type="subcellular location">
    <subcellularLocation>
        <location evidence="3">Cytoplasm</location>
    </subcellularLocation>
    <text evidence="3">The tmRNA-SmpB complex associates with stalled 70S ribosomes.</text>
</comment>
<dbReference type="Proteomes" id="UP000254834">
    <property type="component" value="Chromosome"/>
</dbReference>
<sequence>MNIVAKNKKAHFDYEIFSTIEAGIVLTGDEVKTVRAKRASLVGAFAVMKDNELFLINCNIPLYSHAYVKEDNNAFNSRKLLLHRKEINRLMGEVSKKGITLVPTIIYFNKRGRAKVEIGLARHRKAQGKKEMIKERDIARDTQREIKDLR</sequence>
<dbReference type="Gene3D" id="2.40.280.10">
    <property type="match status" value="1"/>
</dbReference>
<evidence type="ECO:0000256" key="1">
    <source>
        <dbReference type="ARBA" id="ARBA00022490"/>
    </source>
</evidence>
<dbReference type="AlphaFoldDB" id="A0A345ZBX5"/>
<dbReference type="OrthoDB" id="9805462at2"/>
<dbReference type="NCBIfam" id="TIGR00086">
    <property type="entry name" value="smpB"/>
    <property type="match status" value="1"/>
</dbReference>
<evidence type="ECO:0000256" key="3">
    <source>
        <dbReference type="HAMAP-Rule" id="MF_00023"/>
    </source>
</evidence>
<evidence type="ECO:0000313" key="5">
    <source>
        <dbReference type="Proteomes" id="UP000254834"/>
    </source>
</evidence>
<reference evidence="4 5" key="1">
    <citation type="submission" date="2017-12" db="EMBL/GenBank/DDBJ databases">
        <title>Chromulinavorax destructans is a abundant pathogen of dominant heterotrophic picoflagllates.</title>
        <authorList>
            <person name="Deeg C.M."/>
            <person name="Zimmer M."/>
            <person name="Suttle C.A."/>
        </authorList>
    </citation>
    <scope>NUCLEOTIDE SEQUENCE [LARGE SCALE GENOMIC DNA]</scope>
    <source>
        <strain evidence="4 5">SeV1</strain>
    </source>
</reference>
<proteinExistence type="inferred from homology"/>
<dbReference type="RefSeq" id="WP_115585807.1">
    <property type="nucleotide sequence ID" value="NZ_CP025544.1"/>
</dbReference>
<keyword evidence="1 3" id="KW-0963">Cytoplasm</keyword>
<dbReference type="HAMAP" id="MF_00023">
    <property type="entry name" value="SmpB"/>
    <property type="match status" value="1"/>
</dbReference>
<accession>A0A345ZBX5</accession>
<dbReference type="KEGG" id="cdes:C0J27_03530"/>
<dbReference type="GO" id="GO:0005829">
    <property type="term" value="C:cytosol"/>
    <property type="evidence" value="ECO:0007669"/>
    <property type="project" value="TreeGrafter"/>
</dbReference>
<name>A0A345ZBX5_9BACT</name>
<gene>
    <name evidence="3" type="primary">smpB</name>
    <name evidence="4" type="ORF">C0J27_03530</name>
</gene>
<dbReference type="InterPro" id="IPR023620">
    <property type="entry name" value="SmpB"/>
</dbReference>
<dbReference type="PANTHER" id="PTHR30308">
    <property type="entry name" value="TMRNA-BINDING COMPONENT OF TRANS-TRANSLATION TAGGING COMPLEX"/>
    <property type="match status" value="1"/>
</dbReference>
<keyword evidence="5" id="KW-1185">Reference proteome</keyword>
<dbReference type="GO" id="GO:0070929">
    <property type="term" value="P:trans-translation"/>
    <property type="evidence" value="ECO:0007669"/>
    <property type="project" value="UniProtKB-UniRule"/>
</dbReference>
<dbReference type="GO" id="GO:0003723">
    <property type="term" value="F:RNA binding"/>
    <property type="evidence" value="ECO:0007669"/>
    <property type="project" value="UniProtKB-UniRule"/>
</dbReference>
<dbReference type="NCBIfam" id="NF003843">
    <property type="entry name" value="PRK05422.1"/>
    <property type="match status" value="1"/>
</dbReference>
<keyword evidence="2 3" id="KW-0694">RNA-binding</keyword>
<comment type="function">
    <text evidence="3">Required for rescue of stalled ribosomes mediated by trans-translation. Binds to transfer-messenger RNA (tmRNA), required for stable association of tmRNA with ribosomes. tmRNA and SmpB together mimic tRNA shape, replacing the anticodon stem-loop with SmpB. tmRNA is encoded by the ssrA gene; the 2 termini fold to resemble tRNA(Ala) and it encodes a 'tag peptide', a short internal open reading frame. During trans-translation Ala-aminoacylated tmRNA acts like a tRNA, entering the A-site of stalled ribosomes, displacing the stalled mRNA. The ribosome then switches to translate the ORF on the tmRNA; the nascent peptide is terminated with the 'tag peptide' encoded by the tmRNA and targeted for degradation. The ribosome is freed to recommence translation, which seems to be the essential function of trans-translation.</text>
</comment>